<proteinExistence type="inferred from homology"/>
<dbReference type="Pfam" id="PF18075">
    <property type="entry name" value="FtsX_ECD"/>
    <property type="match status" value="1"/>
</dbReference>
<evidence type="ECO:0000256" key="5">
    <source>
        <dbReference type="ARBA" id="ARBA00022475"/>
    </source>
</evidence>
<evidence type="ECO:0000313" key="17">
    <source>
        <dbReference type="Proteomes" id="UP000295341"/>
    </source>
</evidence>
<evidence type="ECO:0000259" key="14">
    <source>
        <dbReference type="Pfam" id="PF02687"/>
    </source>
</evidence>
<dbReference type="PIRSF" id="PIRSF003097">
    <property type="entry name" value="FtsX"/>
    <property type="match status" value="1"/>
</dbReference>
<comment type="subcellular location">
    <subcellularLocation>
        <location evidence="1">Cell inner membrane</location>
        <topology evidence="1">Multi-pass membrane protein</topology>
    </subcellularLocation>
</comment>
<dbReference type="OrthoDB" id="9813411at2"/>
<dbReference type="PANTHER" id="PTHR47755">
    <property type="entry name" value="CELL DIVISION PROTEIN FTSX"/>
    <property type="match status" value="1"/>
</dbReference>
<keyword evidence="6 12" id="KW-0997">Cell inner membrane</keyword>
<dbReference type="RefSeq" id="WP_133882160.1">
    <property type="nucleotide sequence ID" value="NZ_MWIN01000002.1"/>
</dbReference>
<feature type="transmembrane region" description="Helical" evidence="13">
    <location>
        <begin position="35"/>
        <end position="55"/>
    </location>
</feature>
<sequence>MTLRRPNFLQRWLGEHLRVCVAAFGRQWRDPVGTLLTSLVIGITLALPTGLHLLVENLRTAAGGLNETRNITVFLKDGISESDGRALSTSLGKRAEIATVAYTSRDQALKDFRARTDLGAVLDALETNPLPASISITPRTEEDAASLALLAKDLRGRDSVERVLLDDTWSQRLSGALAVASRLALLLAVALGIAAVLAMGNTIRLDIESRREEIVVMKLIGAPPGFIRRPFLYAGLWYGLSGGVFAILAVYIARYALTAPVNHLVALYEGAFSLRGPDPQTLAVVLGAGAVLGLAGAWLAVSRHLGRVEQR</sequence>
<feature type="transmembrane region" description="Helical" evidence="13">
    <location>
        <begin position="183"/>
        <end position="203"/>
    </location>
</feature>
<keyword evidence="8 13" id="KW-0812">Transmembrane</keyword>
<feature type="domain" description="FtsX extracellular" evidence="15">
    <location>
        <begin position="70"/>
        <end position="163"/>
    </location>
</feature>
<keyword evidence="7 12" id="KW-0132">Cell division</keyword>
<dbReference type="GO" id="GO:0051301">
    <property type="term" value="P:cell division"/>
    <property type="evidence" value="ECO:0007669"/>
    <property type="project" value="UniProtKB-KW"/>
</dbReference>
<reference evidence="16 17" key="1">
    <citation type="submission" date="2019-03" db="EMBL/GenBank/DDBJ databases">
        <title>Genomic Encyclopedia of Type Strains, Phase IV (KMG-IV): sequencing the most valuable type-strain genomes for metagenomic binning, comparative biology and taxonomic classification.</title>
        <authorList>
            <person name="Goeker M."/>
        </authorList>
    </citation>
    <scope>NUCLEOTIDE SEQUENCE [LARGE SCALE GENOMIC DNA]</scope>
    <source>
        <strain evidence="16 17">DSM 26377</strain>
    </source>
</reference>
<dbReference type="EMBL" id="SOBT01000009">
    <property type="protein sequence ID" value="TDU28627.1"/>
    <property type="molecule type" value="Genomic_DNA"/>
</dbReference>
<keyword evidence="5 12" id="KW-1003">Cell membrane</keyword>
<dbReference type="GO" id="GO:0032153">
    <property type="term" value="C:cell division site"/>
    <property type="evidence" value="ECO:0007669"/>
    <property type="project" value="TreeGrafter"/>
</dbReference>
<evidence type="ECO:0000259" key="15">
    <source>
        <dbReference type="Pfam" id="PF18075"/>
    </source>
</evidence>
<evidence type="ECO:0000256" key="11">
    <source>
        <dbReference type="ARBA" id="ARBA00023306"/>
    </source>
</evidence>
<name>A0A4S3K9I4_9GAMM</name>
<feature type="transmembrane region" description="Helical" evidence="13">
    <location>
        <begin position="282"/>
        <end position="301"/>
    </location>
</feature>
<evidence type="ECO:0000256" key="13">
    <source>
        <dbReference type="SAM" id="Phobius"/>
    </source>
</evidence>
<evidence type="ECO:0000256" key="10">
    <source>
        <dbReference type="ARBA" id="ARBA00023136"/>
    </source>
</evidence>
<dbReference type="InterPro" id="IPR003838">
    <property type="entry name" value="ABC3_permease_C"/>
</dbReference>
<dbReference type="AlphaFoldDB" id="A0A4S3K9I4"/>
<evidence type="ECO:0000313" key="16">
    <source>
        <dbReference type="EMBL" id="TDU28627.1"/>
    </source>
</evidence>
<keyword evidence="11 12" id="KW-0131">Cell cycle</keyword>
<comment type="subunit">
    <text evidence="3">Forms a membrane-associated complex with FtsE.</text>
</comment>
<organism evidence="16 17">
    <name type="scientific">Panacagrimonas perspica</name>
    <dbReference type="NCBI Taxonomy" id="381431"/>
    <lineage>
        <taxon>Bacteria</taxon>
        <taxon>Pseudomonadati</taxon>
        <taxon>Pseudomonadota</taxon>
        <taxon>Gammaproteobacteria</taxon>
        <taxon>Nevskiales</taxon>
        <taxon>Nevskiaceae</taxon>
        <taxon>Panacagrimonas</taxon>
    </lineage>
</organism>
<comment type="caution">
    <text evidence="16">The sequence shown here is derived from an EMBL/GenBank/DDBJ whole genome shotgun (WGS) entry which is preliminary data.</text>
</comment>
<keyword evidence="9 13" id="KW-1133">Transmembrane helix</keyword>
<keyword evidence="17" id="KW-1185">Reference proteome</keyword>
<evidence type="ECO:0000256" key="7">
    <source>
        <dbReference type="ARBA" id="ARBA00022618"/>
    </source>
</evidence>
<dbReference type="Proteomes" id="UP000295341">
    <property type="component" value="Unassembled WGS sequence"/>
</dbReference>
<comment type="similarity">
    <text evidence="2 12">Belongs to the ABC-4 integral membrane protein family. FtsX subfamily.</text>
</comment>
<dbReference type="Pfam" id="PF02687">
    <property type="entry name" value="FtsX"/>
    <property type="match status" value="1"/>
</dbReference>
<comment type="function">
    <text evidence="12">Part of the ABC transporter FtsEX involved in cellular division.</text>
</comment>
<evidence type="ECO:0000256" key="9">
    <source>
        <dbReference type="ARBA" id="ARBA00022989"/>
    </source>
</evidence>
<dbReference type="GO" id="GO:0005886">
    <property type="term" value="C:plasma membrane"/>
    <property type="evidence" value="ECO:0007669"/>
    <property type="project" value="UniProtKB-SubCell"/>
</dbReference>
<accession>A0A4S3K9I4</accession>
<evidence type="ECO:0000256" key="6">
    <source>
        <dbReference type="ARBA" id="ARBA00022519"/>
    </source>
</evidence>
<feature type="domain" description="ABC3 transporter permease C-terminal" evidence="14">
    <location>
        <begin position="187"/>
        <end position="303"/>
    </location>
</feature>
<dbReference type="InterPro" id="IPR004513">
    <property type="entry name" value="FtsX"/>
</dbReference>
<evidence type="ECO:0000256" key="12">
    <source>
        <dbReference type="PIRNR" id="PIRNR003097"/>
    </source>
</evidence>
<dbReference type="InterPro" id="IPR047590">
    <property type="entry name" value="FtsX_proteobact-type"/>
</dbReference>
<keyword evidence="10 12" id="KW-0472">Membrane</keyword>
<protein>
    <recommendedName>
        <fullName evidence="4 12">Cell division protein FtsX</fullName>
    </recommendedName>
</protein>
<evidence type="ECO:0000256" key="1">
    <source>
        <dbReference type="ARBA" id="ARBA00004429"/>
    </source>
</evidence>
<evidence type="ECO:0000256" key="8">
    <source>
        <dbReference type="ARBA" id="ARBA00022692"/>
    </source>
</evidence>
<dbReference type="Gene3D" id="3.30.70.3040">
    <property type="match status" value="1"/>
</dbReference>
<evidence type="ECO:0000256" key="2">
    <source>
        <dbReference type="ARBA" id="ARBA00007379"/>
    </source>
</evidence>
<feature type="transmembrane region" description="Helical" evidence="13">
    <location>
        <begin position="236"/>
        <end position="257"/>
    </location>
</feature>
<dbReference type="PANTHER" id="PTHR47755:SF1">
    <property type="entry name" value="CELL DIVISION PROTEIN FTSX"/>
    <property type="match status" value="1"/>
</dbReference>
<evidence type="ECO:0000256" key="3">
    <source>
        <dbReference type="ARBA" id="ARBA00011160"/>
    </source>
</evidence>
<dbReference type="NCBIfam" id="TIGR00439">
    <property type="entry name" value="FtsX_Gneg"/>
    <property type="match status" value="1"/>
</dbReference>
<dbReference type="InterPro" id="IPR040690">
    <property type="entry name" value="FtsX_ECD"/>
</dbReference>
<evidence type="ECO:0000256" key="4">
    <source>
        <dbReference type="ARBA" id="ARBA00021907"/>
    </source>
</evidence>
<gene>
    <name evidence="16" type="ORF">DFR24_3002</name>
</gene>